<protein>
    <recommendedName>
        <fullName evidence="5">DUF2154 domain-containing protein</fullName>
    </recommendedName>
</protein>
<comment type="caution">
    <text evidence="3">The sequence shown here is derived from an EMBL/GenBank/DDBJ whole genome shotgun (WGS) entry which is preliminary data.</text>
</comment>
<dbReference type="PROSITE" id="PS51257">
    <property type="entry name" value="PROKAR_LIPOPROTEIN"/>
    <property type="match status" value="1"/>
</dbReference>
<sequence>MKKNIVVGLLIAANLLWVAGCSSIVLGKVQDSSIQIEKDKAKQLDITLNVGAGKLNVSEGAKDWVEGEIQYNVDDLKPKVSYKRSGDKGKVVIEQSKKDFSGINIGSVKNEWDLELSNDVPMELEVNTGASDTTLNLQGLQLEKLNVNTGVGNVTVDLSGDWQESFDVDLKMGVGQSTIILPSDVGVRIKSTKGIGHADFKGFISEGNGIYVNEAYENADVKIDVHTDLGVGEANFVLKK</sequence>
<evidence type="ECO:0000259" key="2">
    <source>
        <dbReference type="Pfam" id="PF17115"/>
    </source>
</evidence>
<evidence type="ECO:0000313" key="3">
    <source>
        <dbReference type="EMBL" id="CAG9610568.1"/>
    </source>
</evidence>
<organism evidence="3 4">
    <name type="scientific">Pseudoneobacillus rhizosphaerae</name>
    <dbReference type="NCBI Taxonomy" id="2880968"/>
    <lineage>
        <taxon>Bacteria</taxon>
        <taxon>Bacillati</taxon>
        <taxon>Bacillota</taxon>
        <taxon>Bacilli</taxon>
        <taxon>Bacillales</taxon>
        <taxon>Bacillaceae</taxon>
        <taxon>Pseudoneobacillus</taxon>
    </lineage>
</organism>
<evidence type="ECO:0008006" key="5">
    <source>
        <dbReference type="Google" id="ProtNLM"/>
    </source>
</evidence>
<proteinExistence type="predicted"/>
<dbReference type="AlphaFoldDB" id="A0A9C7GDX9"/>
<dbReference type="Proteomes" id="UP000789845">
    <property type="component" value="Unassembled WGS sequence"/>
</dbReference>
<evidence type="ECO:0000259" key="1">
    <source>
        <dbReference type="Pfam" id="PF09922"/>
    </source>
</evidence>
<keyword evidence="4" id="KW-1185">Reference proteome</keyword>
<dbReference type="EMBL" id="CAKJTG010000041">
    <property type="protein sequence ID" value="CAG9610568.1"/>
    <property type="molecule type" value="Genomic_DNA"/>
</dbReference>
<feature type="domain" description="DUF2154" evidence="2">
    <location>
        <begin position="40"/>
        <end position="130"/>
    </location>
</feature>
<evidence type="ECO:0000313" key="4">
    <source>
        <dbReference type="Proteomes" id="UP000789845"/>
    </source>
</evidence>
<accession>A0A9C7GDX9</accession>
<feature type="domain" description="Cell wall-active antibiotics response LiaF-like C-terminal" evidence="1">
    <location>
        <begin position="138"/>
        <end position="233"/>
    </location>
</feature>
<dbReference type="RefSeq" id="WP_230498930.1">
    <property type="nucleotide sequence ID" value="NZ_CAKJTG010000041.1"/>
</dbReference>
<dbReference type="Pfam" id="PF09922">
    <property type="entry name" value="LiaF-like_C"/>
    <property type="match status" value="1"/>
</dbReference>
<gene>
    <name evidence="3" type="ORF">NEOCIP111885_04343</name>
</gene>
<dbReference type="InterPro" id="IPR031346">
    <property type="entry name" value="DUF2154_N"/>
</dbReference>
<dbReference type="InterPro" id="IPR024425">
    <property type="entry name" value="LiaF-like_C"/>
</dbReference>
<name>A0A9C7GDX9_9BACI</name>
<dbReference type="Pfam" id="PF17115">
    <property type="entry name" value="Toast_rack_N"/>
    <property type="match status" value="1"/>
</dbReference>
<reference evidence="3" key="1">
    <citation type="submission" date="2021-10" db="EMBL/GenBank/DDBJ databases">
        <authorList>
            <person name="Criscuolo A."/>
        </authorList>
    </citation>
    <scope>NUCLEOTIDE SEQUENCE</scope>
    <source>
        <strain evidence="3">CIP111885</strain>
    </source>
</reference>